<dbReference type="GO" id="GO:0055085">
    <property type="term" value="P:transmembrane transport"/>
    <property type="evidence" value="ECO:0007669"/>
    <property type="project" value="InterPro"/>
</dbReference>
<keyword evidence="10" id="KW-1185">Reference proteome</keyword>
<comment type="caution">
    <text evidence="9">The sequence shown here is derived from an EMBL/GenBank/DDBJ whole genome shotgun (WGS) entry which is preliminary data.</text>
</comment>
<dbReference type="Gene3D" id="1.10.3720.10">
    <property type="entry name" value="MetI-like"/>
    <property type="match status" value="1"/>
</dbReference>
<dbReference type="SUPFAM" id="SSF161098">
    <property type="entry name" value="MetI-like"/>
    <property type="match status" value="1"/>
</dbReference>
<keyword evidence="6 7" id="KW-0472">Membrane</keyword>
<comment type="similarity">
    <text evidence="7">Belongs to the binding-protein-dependent transport system permease family.</text>
</comment>
<protein>
    <submittedName>
        <fullName evidence="9">Sugar ABC transporter permease</fullName>
    </submittedName>
</protein>
<keyword evidence="5 7" id="KW-1133">Transmembrane helix</keyword>
<feature type="domain" description="ABC transmembrane type-1" evidence="8">
    <location>
        <begin position="77"/>
        <end position="295"/>
    </location>
</feature>
<feature type="transmembrane region" description="Helical" evidence="7">
    <location>
        <begin position="81"/>
        <end position="102"/>
    </location>
</feature>
<evidence type="ECO:0000256" key="6">
    <source>
        <dbReference type="ARBA" id="ARBA00023136"/>
    </source>
</evidence>
<feature type="transmembrane region" description="Helical" evidence="7">
    <location>
        <begin position="179"/>
        <end position="198"/>
    </location>
</feature>
<evidence type="ECO:0000256" key="3">
    <source>
        <dbReference type="ARBA" id="ARBA00022475"/>
    </source>
</evidence>
<keyword evidence="3" id="KW-1003">Cell membrane</keyword>
<organism evidence="9 10">
    <name type="scientific">Cohnella fermenti</name>
    <dbReference type="NCBI Taxonomy" id="2565925"/>
    <lineage>
        <taxon>Bacteria</taxon>
        <taxon>Bacillati</taxon>
        <taxon>Bacillota</taxon>
        <taxon>Bacilli</taxon>
        <taxon>Bacillales</taxon>
        <taxon>Paenibacillaceae</taxon>
        <taxon>Cohnella</taxon>
    </lineage>
</organism>
<dbReference type="InterPro" id="IPR050809">
    <property type="entry name" value="UgpAE/MalFG_permease"/>
</dbReference>
<keyword evidence="4 7" id="KW-0812">Transmembrane</keyword>
<evidence type="ECO:0000313" key="10">
    <source>
        <dbReference type="Proteomes" id="UP000310636"/>
    </source>
</evidence>
<evidence type="ECO:0000259" key="8">
    <source>
        <dbReference type="PROSITE" id="PS50928"/>
    </source>
</evidence>
<comment type="subcellular location">
    <subcellularLocation>
        <location evidence="1 7">Cell membrane</location>
        <topology evidence="1 7">Multi-pass membrane protein</topology>
    </subcellularLocation>
</comment>
<dbReference type="GO" id="GO:0005886">
    <property type="term" value="C:plasma membrane"/>
    <property type="evidence" value="ECO:0007669"/>
    <property type="project" value="UniProtKB-SubCell"/>
</dbReference>
<name>A0A4S4BKV0_9BACL</name>
<evidence type="ECO:0000256" key="7">
    <source>
        <dbReference type="RuleBase" id="RU363032"/>
    </source>
</evidence>
<proteinExistence type="inferred from homology"/>
<evidence type="ECO:0000256" key="2">
    <source>
        <dbReference type="ARBA" id="ARBA00022448"/>
    </source>
</evidence>
<feature type="transmembrane region" description="Helical" evidence="7">
    <location>
        <begin position="219"/>
        <end position="237"/>
    </location>
</feature>
<evidence type="ECO:0000256" key="4">
    <source>
        <dbReference type="ARBA" id="ARBA00022692"/>
    </source>
</evidence>
<feature type="transmembrane region" description="Helical" evidence="7">
    <location>
        <begin position="114"/>
        <end position="137"/>
    </location>
</feature>
<dbReference type="Pfam" id="PF00528">
    <property type="entry name" value="BPD_transp_1"/>
    <property type="match status" value="1"/>
</dbReference>
<dbReference type="InterPro" id="IPR000515">
    <property type="entry name" value="MetI-like"/>
</dbReference>
<gene>
    <name evidence="9" type="ORF">E6C55_22385</name>
</gene>
<feature type="transmembrane region" description="Helical" evidence="7">
    <location>
        <begin position="274"/>
        <end position="299"/>
    </location>
</feature>
<dbReference type="PANTHER" id="PTHR43227:SF11">
    <property type="entry name" value="BLL4140 PROTEIN"/>
    <property type="match status" value="1"/>
</dbReference>
<accession>A0A4S4BKV0</accession>
<evidence type="ECO:0000313" key="9">
    <source>
        <dbReference type="EMBL" id="THF75271.1"/>
    </source>
</evidence>
<dbReference type="InterPro" id="IPR035906">
    <property type="entry name" value="MetI-like_sf"/>
</dbReference>
<dbReference type="Proteomes" id="UP000310636">
    <property type="component" value="Unassembled WGS sequence"/>
</dbReference>
<dbReference type="PROSITE" id="PS50928">
    <property type="entry name" value="ABC_TM1"/>
    <property type="match status" value="1"/>
</dbReference>
<dbReference type="PANTHER" id="PTHR43227">
    <property type="entry name" value="BLL4140 PROTEIN"/>
    <property type="match status" value="1"/>
</dbReference>
<evidence type="ECO:0000256" key="1">
    <source>
        <dbReference type="ARBA" id="ARBA00004651"/>
    </source>
</evidence>
<dbReference type="OrthoDB" id="9785836at2"/>
<feature type="transmembrane region" description="Helical" evidence="7">
    <location>
        <begin position="12"/>
        <end position="31"/>
    </location>
</feature>
<sequence length="309" mass="35024">MESVLTKRLKKLQRYLPLYILMVPGMLYLLINNYIPMAGLIIAFKKVNFTKGILGSDWVGFKNFEFLFQTKDAFIITRNTILYNGGFILLDTLVAVAIAILLSEIRGKLKFRFYQGTILLPNLISMVVVSYLGLAFLKMDTGMLNKTILPLFGMDEVMWYNEAKYWPLILTITHVWKSAGFYSVIFFAAVLGINPAYYEAATIDGANKWRQVVSITIPLIRPVIILMTMLGIGRIFYSDFGLFYNVPLNSGLIYRTTDVIDTYVFRGLMQLGDIGMASAAGLYQSLVGFTLVIVSNYLVRKFSRDDALF</sequence>
<keyword evidence="2 7" id="KW-0813">Transport</keyword>
<evidence type="ECO:0000256" key="5">
    <source>
        <dbReference type="ARBA" id="ARBA00022989"/>
    </source>
</evidence>
<reference evidence="9 10" key="1">
    <citation type="submission" date="2019-04" db="EMBL/GenBank/DDBJ databases">
        <title>Cohnella sp. nov. isolated from preserved vegetables.</title>
        <authorList>
            <person name="Lin S.-Y."/>
            <person name="Hung M.-H."/>
            <person name="Young C.-C."/>
        </authorList>
    </citation>
    <scope>NUCLEOTIDE SEQUENCE [LARGE SCALE GENOMIC DNA]</scope>
    <source>
        <strain evidence="9 10">CC-MHH1044</strain>
    </source>
</reference>
<dbReference type="EMBL" id="SSOB01000033">
    <property type="protein sequence ID" value="THF75271.1"/>
    <property type="molecule type" value="Genomic_DNA"/>
</dbReference>
<dbReference type="AlphaFoldDB" id="A0A4S4BKV0"/>
<dbReference type="CDD" id="cd06261">
    <property type="entry name" value="TM_PBP2"/>
    <property type="match status" value="1"/>
</dbReference>